<evidence type="ECO:0000256" key="1">
    <source>
        <dbReference type="ARBA" id="ARBA00022490"/>
    </source>
</evidence>
<keyword evidence="5 10" id="KW-0547">Nucleotide-binding</keyword>
<organism evidence="13 14">
    <name type="scientific">Chitinophaga caeni</name>
    <dbReference type="NCBI Taxonomy" id="2029983"/>
    <lineage>
        <taxon>Bacteria</taxon>
        <taxon>Pseudomonadati</taxon>
        <taxon>Bacteroidota</taxon>
        <taxon>Chitinophagia</taxon>
        <taxon>Chitinophagales</taxon>
        <taxon>Chitinophagaceae</taxon>
        <taxon>Chitinophaga</taxon>
    </lineage>
</organism>
<dbReference type="PANTHER" id="PTHR32120">
    <property type="entry name" value="SMALL RIBOSOMAL SUBUNIT BIOGENESIS GTPASE RSGA"/>
    <property type="match status" value="1"/>
</dbReference>
<dbReference type="HAMAP" id="MF_01820">
    <property type="entry name" value="GTPase_RsgA"/>
    <property type="match status" value="1"/>
</dbReference>
<comment type="subunit">
    <text evidence="10">Monomer. Associates with 30S ribosomal subunit, binds 16S rRNA.</text>
</comment>
<dbReference type="CDD" id="cd01854">
    <property type="entry name" value="YjeQ_EngC"/>
    <property type="match status" value="1"/>
</dbReference>
<dbReference type="RefSeq" id="WP_098193263.1">
    <property type="nucleotide sequence ID" value="NZ_CP023777.1"/>
</dbReference>
<dbReference type="Proteomes" id="UP000220133">
    <property type="component" value="Chromosome"/>
</dbReference>
<keyword evidence="1 10" id="KW-0963">Cytoplasm</keyword>
<dbReference type="InterPro" id="IPR010914">
    <property type="entry name" value="RsgA_GTPase_dom"/>
</dbReference>
<feature type="binding site" evidence="10">
    <location>
        <position position="279"/>
    </location>
    <ligand>
        <name>Zn(2+)</name>
        <dbReference type="ChEBI" id="CHEBI:29105"/>
    </ligand>
</feature>
<evidence type="ECO:0000256" key="8">
    <source>
        <dbReference type="ARBA" id="ARBA00022884"/>
    </source>
</evidence>
<feature type="binding site" evidence="10">
    <location>
        <begin position="184"/>
        <end position="192"/>
    </location>
    <ligand>
        <name>GTP</name>
        <dbReference type="ChEBI" id="CHEBI:37565"/>
    </ligand>
</feature>
<dbReference type="InterPro" id="IPR030378">
    <property type="entry name" value="G_CP_dom"/>
</dbReference>
<dbReference type="GO" id="GO:0046872">
    <property type="term" value="F:metal ion binding"/>
    <property type="evidence" value="ECO:0007669"/>
    <property type="project" value="UniProtKB-KW"/>
</dbReference>
<dbReference type="GO" id="GO:0042274">
    <property type="term" value="P:ribosomal small subunit biogenesis"/>
    <property type="evidence" value="ECO:0007669"/>
    <property type="project" value="UniProtKB-UniRule"/>
</dbReference>
<keyword evidence="7 10" id="KW-0862">Zinc</keyword>
<dbReference type="Gene3D" id="1.10.40.50">
    <property type="entry name" value="Probable gtpase engc, domain 3"/>
    <property type="match status" value="1"/>
</dbReference>
<evidence type="ECO:0000256" key="9">
    <source>
        <dbReference type="ARBA" id="ARBA00023134"/>
    </source>
</evidence>
<dbReference type="InterPro" id="IPR012340">
    <property type="entry name" value="NA-bd_OB-fold"/>
</dbReference>
<evidence type="ECO:0000256" key="5">
    <source>
        <dbReference type="ARBA" id="ARBA00022741"/>
    </source>
</evidence>
<feature type="binding site" evidence="10">
    <location>
        <position position="271"/>
    </location>
    <ligand>
        <name>Zn(2+)</name>
        <dbReference type="ChEBI" id="CHEBI:29105"/>
    </ligand>
</feature>
<feature type="binding site" evidence="10">
    <location>
        <position position="273"/>
    </location>
    <ligand>
        <name>Zn(2+)</name>
        <dbReference type="ChEBI" id="CHEBI:29105"/>
    </ligand>
</feature>
<protein>
    <recommendedName>
        <fullName evidence="10">Small ribosomal subunit biogenesis GTPase RsgA</fullName>
        <ecNumber evidence="10">3.6.1.-</ecNumber>
    </recommendedName>
</protein>
<dbReference type="PROSITE" id="PS50936">
    <property type="entry name" value="ENGC_GTPASE"/>
    <property type="match status" value="1"/>
</dbReference>
<keyword evidence="2 10" id="KW-0690">Ribosome biogenesis</keyword>
<evidence type="ECO:0000256" key="6">
    <source>
        <dbReference type="ARBA" id="ARBA00022801"/>
    </source>
</evidence>
<keyword evidence="6 10" id="KW-0378">Hydrolase</keyword>
<comment type="subcellular location">
    <subcellularLocation>
        <location evidence="10">Cytoplasm</location>
    </subcellularLocation>
</comment>
<dbReference type="SUPFAM" id="SSF50249">
    <property type="entry name" value="Nucleic acid-binding proteins"/>
    <property type="match status" value="1"/>
</dbReference>
<dbReference type="OrthoDB" id="9809485at2"/>
<feature type="domain" description="CP-type G" evidence="12">
    <location>
        <begin position="81"/>
        <end position="242"/>
    </location>
</feature>
<dbReference type="Pfam" id="PF16745">
    <property type="entry name" value="RsgA_N"/>
    <property type="match status" value="1"/>
</dbReference>
<dbReference type="InterPro" id="IPR004881">
    <property type="entry name" value="Ribosome_biogen_GTPase_RsgA"/>
</dbReference>
<evidence type="ECO:0000256" key="10">
    <source>
        <dbReference type="HAMAP-Rule" id="MF_01820"/>
    </source>
</evidence>
<keyword evidence="8 10" id="KW-0694">RNA-binding</keyword>
<dbReference type="SUPFAM" id="SSF52540">
    <property type="entry name" value="P-loop containing nucleoside triphosphate hydrolases"/>
    <property type="match status" value="1"/>
</dbReference>
<evidence type="ECO:0000259" key="11">
    <source>
        <dbReference type="PROSITE" id="PS50936"/>
    </source>
</evidence>
<comment type="function">
    <text evidence="10">One of several proteins that assist in the late maturation steps of the functional core of the 30S ribosomal subunit. Helps release RbfA from mature subunits. May play a role in the assembly of ribosomal proteins into the subunit. Circularly permuted GTPase that catalyzes slow GTP hydrolysis, GTPase activity is stimulated by the 30S ribosomal subunit.</text>
</comment>
<sequence>MQATVYRSTGSWYTVKTAEGKMLQARMKGVFKKDEDITSTNPVAVGDSVEIEMEENSADGNAMITDIHPRKNYIVRLSPHGRHKKHIIAANMDQAVLICTLKQPKTSQGFIDRFLVTAAAYHIPVVLVFNKKDLYKAKEMAHYEYWESLYTDIGYKVMLVSADTKEGVNEFIDCLANKTTLVSGHSGVGKSSLINLVLPGAELRTKAVSDWSGKGLHTTTFAEMFDIPGGGSIIDTPGIRELGIVDIEKSELSHYFLEMQPYLQQCQFNNCLHVNEPGCAVKEAVREGLIDEDRYVSYVTLLESIGAKDYRV</sequence>
<comment type="similarity">
    <text evidence="10">Belongs to the TRAFAC class YlqF/YawG GTPase family. RsgA subfamily.</text>
</comment>
<dbReference type="GO" id="GO:0003924">
    <property type="term" value="F:GTPase activity"/>
    <property type="evidence" value="ECO:0007669"/>
    <property type="project" value="UniProtKB-UniRule"/>
</dbReference>
<dbReference type="CDD" id="cd04466">
    <property type="entry name" value="S1_YloQ_GTPase"/>
    <property type="match status" value="1"/>
</dbReference>
<keyword evidence="14" id="KW-1185">Reference proteome</keyword>
<dbReference type="NCBIfam" id="TIGR00157">
    <property type="entry name" value="ribosome small subunit-dependent GTPase A"/>
    <property type="match status" value="1"/>
</dbReference>
<evidence type="ECO:0000256" key="7">
    <source>
        <dbReference type="ARBA" id="ARBA00022833"/>
    </source>
</evidence>
<keyword evidence="9 10" id="KW-0342">GTP-binding</keyword>
<dbReference type="EC" id="3.6.1.-" evidence="10"/>
<dbReference type="Gene3D" id="3.40.50.300">
    <property type="entry name" value="P-loop containing nucleotide triphosphate hydrolases"/>
    <property type="match status" value="1"/>
</dbReference>
<dbReference type="PANTHER" id="PTHR32120:SF11">
    <property type="entry name" value="SMALL RIBOSOMAL SUBUNIT BIOGENESIS GTPASE RSGA 1, MITOCHONDRIAL-RELATED"/>
    <property type="match status" value="1"/>
</dbReference>
<dbReference type="EMBL" id="CP023777">
    <property type="protein sequence ID" value="ATL46877.1"/>
    <property type="molecule type" value="Genomic_DNA"/>
</dbReference>
<feature type="binding site" evidence="10">
    <location>
        <begin position="130"/>
        <end position="133"/>
    </location>
    <ligand>
        <name>GTP</name>
        <dbReference type="ChEBI" id="CHEBI:37565"/>
    </ligand>
</feature>
<evidence type="ECO:0000313" key="14">
    <source>
        <dbReference type="Proteomes" id="UP000220133"/>
    </source>
</evidence>
<dbReference type="InterPro" id="IPR027417">
    <property type="entry name" value="P-loop_NTPase"/>
</dbReference>
<dbReference type="GO" id="GO:0019843">
    <property type="term" value="F:rRNA binding"/>
    <property type="evidence" value="ECO:0007669"/>
    <property type="project" value="UniProtKB-KW"/>
</dbReference>
<evidence type="ECO:0000256" key="3">
    <source>
        <dbReference type="ARBA" id="ARBA00022723"/>
    </source>
</evidence>
<accession>A0A291QSG9</accession>
<feature type="domain" description="EngC GTPase" evidence="11">
    <location>
        <begin position="90"/>
        <end position="240"/>
    </location>
</feature>
<feature type="binding site" evidence="10">
    <location>
        <position position="266"/>
    </location>
    <ligand>
        <name>Zn(2+)</name>
        <dbReference type="ChEBI" id="CHEBI:29105"/>
    </ligand>
</feature>
<dbReference type="Gene3D" id="2.40.50.140">
    <property type="entry name" value="Nucleic acid-binding proteins"/>
    <property type="match status" value="1"/>
</dbReference>
<comment type="cofactor">
    <cofactor evidence="10">
        <name>Zn(2+)</name>
        <dbReference type="ChEBI" id="CHEBI:29105"/>
    </cofactor>
    <text evidence="10">Binds 1 zinc ion per subunit.</text>
</comment>
<dbReference type="GO" id="GO:0005525">
    <property type="term" value="F:GTP binding"/>
    <property type="evidence" value="ECO:0007669"/>
    <property type="project" value="UniProtKB-UniRule"/>
</dbReference>
<evidence type="ECO:0000259" key="12">
    <source>
        <dbReference type="PROSITE" id="PS51721"/>
    </source>
</evidence>
<name>A0A291QSG9_9BACT</name>
<evidence type="ECO:0000256" key="2">
    <source>
        <dbReference type="ARBA" id="ARBA00022517"/>
    </source>
</evidence>
<evidence type="ECO:0000313" key="13">
    <source>
        <dbReference type="EMBL" id="ATL46877.1"/>
    </source>
</evidence>
<keyword evidence="3 10" id="KW-0479">Metal-binding</keyword>
<dbReference type="Pfam" id="PF03193">
    <property type="entry name" value="RsgA_GTPase"/>
    <property type="match status" value="1"/>
</dbReference>
<reference evidence="13 14" key="1">
    <citation type="submission" date="2017-10" db="EMBL/GenBank/DDBJ databases">
        <title>Paenichitinophaga pekingensis gen. nov., sp. nov., isolated from activated sludge.</title>
        <authorList>
            <person name="Jin D."/>
            <person name="Kong X."/>
            <person name="Deng Y."/>
            <person name="Bai Z."/>
        </authorList>
    </citation>
    <scope>NUCLEOTIDE SEQUENCE [LARGE SCALE GENOMIC DNA]</scope>
    <source>
        <strain evidence="13 14">13</strain>
    </source>
</reference>
<dbReference type="AlphaFoldDB" id="A0A291QSG9"/>
<dbReference type="GO" id="GO:0005737">
    <property type="term" value="C:cytoplasm"/>
    <property type="evidence" value="ECO:0007669"/>
    <property type="project" value="UniProtKB-SubCell"/>
</dbReference>
<gene>
    <name evidence="10 13" type="primary">rsgA</name>
    <name evidence="13" type="ORF">COR50_06605</name>
</gene>
<dbReference type="KEGG" id="cbae:COR50_06605"/>
<dbReference type="InterPro" id="IPR031944">
    <property type="entry name" value="RsgA_N"/>
</dbReference>
<evidence type="ECO:0000256" key="4">
    <source>
        <dbReference type="ARBA" id="ARBA00022730"/>
    </source>
</evidence>
<dbReference type="PROSITE" id="PS51721">
    <property type="entry name" value="G_CP"/>
    <property type="match status" value="1"/>
</dbReference>
<proteinExistence type="inferred from homology"/>
<keyword evidence="4 10" id="KW-0699">rRNA-binding</keyword>